<organism evidence="5 6">
    <name type="scientific">Microcystis aeruginosa PCC 9701</name>
    <dbReference type="NCBI Taxonomy" id="721123"/>
    <lineage>
        <taxon>Bacteria</taxon>
        <taxon>Bacillati</taxon>
        <taxon>Cyanobacteriota</taxon>
        <taxon>Cyanophyceae</taxon>
        <taxon>Oscillatoriophycideae</taxon>
        <taxon>Chroococcales</taxon>
        <taxon>Microcystaceae</taxon>
        <taxon>Microcystis</taxon>
    </lineage>
</organism>
<name>I4IXR3_MICAE</name>
<dbReference type="SMART" id="SM00320">
    <property type="entry name" value="WD40"/>
    <property type="match status" value="12"/>
</dbReference>
<dbReference type="InterPro" id="IPR015943">
    <property type="entry name" value="WD40/YVTN_repeat-like_dom_sf"/>
</dbReference>
<reference evidence="5 6" key="1">
    <citation type="submission" date="2012-04" db="EMBL/GenBank/DDBJ databases">
        <authorList>
            <person name="Genoscope - CEA"/>
        </authorList>
    </citation>
    <scope>NUCLEOTIDE SEQUENCE [LARGE SCALE GENOMIC DNA]</scope>
    <source>
        <strain evidence="5 6">9701</strain>
    </source>
</reference>
<feature type="repeat" description="WD" evidence="3">
    <location>
        <begin position="402"/>
        <end position="442"/>
    </location>
</feature>
<dbReference type="RefSeq" id="WP_002801498.1">
    <property type="nucleotide sequence ID" value="NZ_CAIQ01000540.1"/>
</dbReference>
<dbReference type="CDD" id="cd00200">
    <property type="entry name" value="WD40"/>
    <property type="match status" value="2"/>
</dbReference>
<sequence length="796" mass="88365">MDKKERQLYLATVPSSAFESGNLKRYYGCLTCYPFISDKLNHPSFDVQDVINDYDYVHQSDLRNHPDYNAERTEALKLIQETFRLSAHILREHPDQLISQLLGRLSYPSLLENSYIQSFLEQAKAKIVPPALIPYLGSLQPPGTGLIRTFAGHSSGVVSVEITPDGTKIVSGCHDLTVKIWDMKTGKELHTLTGHSSLIQGVAITPDGTKIVSGGYDKKVKIWDVQTGQELLSLDELPGFVNGVAITPDGAMFVSCIDDIITVWDIETGQDLYTFSDDSCARIDGVTITPDGTKIVSYGTFDTIKVWDIRTGEIFLTLTGDSSRVRGIAITPDSEKIVSAGDDCIIKVWDIRTGKKLASHYVHLALVKRVAITSDGTKIVSASEDNTIKVCDITTGEILLTFTGHYCSVDAVAITPDDTKIVSGHDNTINIWDIMTKHNVYFQGKSHYTNKSIYGLKITPSGTKIVTFGGLIMQVWDIETGQELLTLTGHSGSNTWVDLHANKIYPGNNGYINSVEITPDGTKIISASNDATVKIWDITTGQELLTLAHPLRLQNGHHNYVKEVVIIPNETKIFSSSDDLLMSSSGDLKLRFWDITTGQELHVIDDSIKWDDPGEWGDIIEWEDPREYEEELVQRLNLINDFIKGKSVQELNDLCNDPREWYEPIERKKRPVQINLKDIGVKNRKMTPDEKKVVSINNYSDYPNSIKIWDNETAKILLTLTGHSSIVKEIAITPDGTKIISGSRDSSIKIWNLSTGKCLHTFIDDSPITAIAISPDGKKIIAGDEAGSLHFLELVV</sequence>
<feature type="repeat" description="WD" evidence="3">
    <location>
        <begin position="283"/>
        <end position="317"/>
    </location>
</feature>
<feature type="repeat" description="WD" evidence="3">
    <location>
        <begin position="360"/>
        <end position="401"/>
    </location>
</feature>
<feature type="repeat" description="WD" evidence="3">
    <location>
        <begin position="505"/>
        <end position="546"/>
    </location>
</feature>
<dbReference type="InterPro" id="IPR011047">
    <property type="entry name" value="Quinoprotein_ADH-like_sf"/>
</dbReference>
<dbReference type="InterPro" id="IPR019775">
    <property type="entry name" value="WD40_repeat_CS"/>
</dbReference>
<dbReference type="PROSITE" id="PS50294">
    <property type="entry name" value="WD_REPEATS_REGION"/>
    <property type="match status" value="6"/>
</dbReference>
<dbReference type="PRINTS" id="PR00320">
    <property type="entry name" value="GPROTEINBRPT"/>
</dbReference>
<gene>
    <name evidence="5" type="ORF">MICAK_90002</name>
</gene>
<feature type="repeat" description="WD" evidence="3">
    <location>
        <begin position="192"/>
        <end position="233"/>
    </location>
</feature>
<feature type="repeat" description="WD" evidence="3">
    <location>
        <begin position="720"/>
        <end position="761"/>
    </location>
</feature>
<dbReference type="AlphaFoldDB" id="I4IXR3"/>
<dbReference type="EMBL" id="CAIQ01000540">
    <property type="protein sequence ID" value="CCI39087.1"/>
    <property type="molecule type" value="Genomic_DNA"/>
</dbReference>
<dbReference type="SUPFAM" id="SSF50978">
    <property type="entry name" value="WD40 repeat-like"/>
    <property type="match status" value="1"/>
</dbReference>
<dbReference type="InterPro" id="IPR001680">
    <property type="entry name" value="WD40_rpt"/>
</dbReference>
<evidence type="ECO:0000259" key="4">
    <source>
        <dbReference type="Pfam" id="PF25048"/>
    </source>
</evidence>
<dbReference type="InterPro" id="IPR020472">
    <property type="entry name" value="WD40_PAC1"/>
</dbReference>
<dbReference type="SMART" id="SM00564">
    <property type="entry name" value="PQQ"/>
    <property type="match status" value="5"/>
</dbReference>
<dbReference type="HOGENOM" id="CLU_000288_57_32_3"/>
<dbReference type="SUPFAM" id="SSF50998">
    <property type="entry name" value="Quinoprotein alcohol dehydrogenase-like"/>
    <property type="match status" value="1"/>
</dbReference>
<dbReference type="Gene3D" id="2.130.10.10">
    <property type="entry name" value="YVTN repeat-like/Quinoprotein amine dehydrogenase"/>
    <property type="match status" value="4"/>
</dbReference>
<dbReference type="PANTHER" id="PTHR22847">
    <property type="entry name" value="WD40 REPEAT PROTEIN"/>
    <property type="match status" value="1"/>
</dbReference>
<evidence type="ECO:0000256" key="2">
    <source>
        <dbReference type="ARBA" id="ARBA00022737"/>
    </source>
</evidence>
<feature type="domain" description="TEP-1 C-terminal beta-propeller" evidence="4">
    <location>
        <begin position="723"/>
        <end position="793"/>
    </location>
</feature>
<dbReference type="Pfam" id="PF25048">
    <property type="entry name" value="Beta-prop_TEP1_C"/>
    <property type="match status" value="1"/>
</dbReference>
<protein>
    <submittedName>
        <fullName evidence="5">Putative WD40 repeat, subgroup</fullName>
    </submittedName>
</protein>
<comment type="caution">
    <text evidence="5">The sequence shown here is derived from an EMBL/GenBank/DDBJ whole genome shotgun (WGS) entry which is preliminary data.</text>
</comment>
<feature type="repeat" description="WD" evidence="3">
    <location>
        <begin position="150"/>
        <end position="191"/>
    </location>
</feature>
<dbReference type="InterPro" id="IPR018391">
    <property type="entry name" value="PQQ_b-propeller_rpt"/>
</dbReference>
<evidence type="ECO:0000313" key="5">
    <source>
        <dbReference type="EMBL" id="CCI39087.1"/>
    </source>
</evidence>
<evidence type="ECO:0000256" key="3">
    <source>
        <dbReference type="PROSITE-ProRule" id="PRU00221"/>
    </source>
</evidence>
<feature type="repeat" description="WD" evidence="3">
    <location>
        <begin position="318"/>
        <end position="359"/>
    </location>
</feature>
<dbReference type="Pfam" id="PF00400">
    <property type="entry name" value="WD40"/>
    <property type="match status" value="7"/>
</dbReference>
<proteinExistence type="predicted"/>
<dbReference type="InterPro" id="IPR036322">
    <property type="entry name" value="WD40_repeat_dom_sf"/>
</dbReference>
<accession>I4IXR3</accession>
<dbReference type="Proteomes" id="UP000004047">
    <property type="component" value="Unassembled WGS sequence"/>
</dbReference>
<evidence type="ECO:0000256" key="1">
    <source>
        <dbReference type="ARBA" id="ARBA00022574"/>
    </source>
</evidence>
<evidence type="ECO:0000313" key="6">
    <source>
        <dbReference type="Proteomes" id="UP000004047"/>
    </source>
</evidence>
<dbReference type="PROSITE" id="PS00678">
    <property type="entry name" value="WD_REPEATS_1"/>
    <property type="match status" value="6"/>
</dbReference>
<dbReference type="PANTHER" id="PTHR22847:SF637">
    <property type="entry name" value="WD REPEAT DOMAIN 5B"/>
    <property type="match status" value="1"/>
</dbReference>
<dbReference type="PROSITE" id="PS50082">
    <property type="entry name" value="WD_REPEATS_2"/>
    <property type="match status" value="9"/>
</dbReference>
<keyword evidence="1 3" id="KW-0853">WD repeat</keyword>
<dbReference type="InterPro" id="IPR056828">
    <property type="entry name" value="Beta-prop_TEP1_C"/>
</dbReference>
<keyword evidence="2" id="KW-0677">Repeat</keyword>
<feature type="repeat" description="WD" evidence="3">
    <location>
        <begin position="574"/>
        <end position="603"/>
    </location>
</feature>